<reference evidence="2" key="1">
    <citation type="journal article" date="2020" name="Fungal Divers.">
        <title>Resolving the Mortierellaceae phylogeny through synthesis of multi-gene phylogenetics and phylogenomics.</title>
        <authorList>
            <person name="Vandepol N."/>
            <person name="Liber J."/>
            <person name="Desiro A."/>
            <person name="Na H."/>
            <person name="Kennedy M."/>
            <person name="Barry K."/>
            <person name="Grigoriev I.V."/>
            <person name="Miller A.N."/>
            <person name="O'Donnell K."/>
            <person name="Stajich J.E."/>
            <person name="Bonito G."/>
        </authorList>
    </citation>
    <scope>NUCLEOTIDE SEQUENCE</scope>
    <source>
        <strain evidence="2">KOD1015</strain>
    </source>
</reference>
<feature type="compositionally biased region" description="Low complexity" evidence="1">
    <location>
        <begin position="56"/>
        <end position="67"/>
    </location>
</feature>
<keyword evidence="3" id="KW-1185">Reference proteome</keyword>
<dbReference type="AlphaFoldDB" id="A0A9P6FKZ6"/>
<feature type="non-terminal residue" evidence="2">
    <location>
        <position position="163"/>
    </location>
</feature>
<comment type="caution">
    <text evidence="2">The sequence shown here is derived from an EMBL/GenBank/DDBJ whole genome shotgun (WGS) entry which is preliminary data.</text>
</comment>
<evidence type="ECO:0000256" key="1">
    <source>
        <dbReference type="SAM" id="MobiDB-lite"/>
    </source>
</evidence>
<dbReference type="Proteomes" id="UP000780801">
    <property type="component" value="Unassembled WGS sequence"/>
</dbReference>
<feature type="region of interest" description="Disordered" evidence="1">
    <location>
        <begin position="1"/>
        <end position="71"/>
    </location>
</feature>
<sequence>MDVVLSTFAPIKSGPVGDQADNPIGVSVAADEAVSPLSATSTSNTAPLDTSPNPVSGTTGSSKTTSSEQIVPQVSGRVFETEDEQQFLSFLIPEDQESVQVSSNINHSSAKGLKDDHQEQEVGELNQNIEASVVKSSKLQDEVGRLQKEMSAILEAMKQLEKQ</sequence>
<feature type="compositionally biased region" description="Polar residues" evidence="1">
    <location>
        <begin position="37"/>
        <end position="55"/>
    </location>
</feature>
<protein>
    <submittedName>
        <fullName evidence="2">Uncharacterized protein</fullName>
    </submittedName>
</protein>
<feature type="compositionally biased region" description="Polar residues" evidence="1">
    <location>
        <begin position="99"/>
        <end position="109"/>
    </location>
</feature>
<gene>
    <name evidence="2" type="ORF">BGW38_008793</name>
</gene>
<organism evidence="2 3">
    <name type="scientific">Lunasporangiospora selenospora</name>
    <dbReference type="NCBI Taxonomy" id="979761"/>
    <lineage>
        <taxon>Eukaryota</taxon>
        <taxon>Fungi</taxon>
        <taxon>Fungi incertae sedis</taxon>
        <taxon>Mucoromycota</taxon>
        <taxon>Mortierellomycotina</taxon>
        <taxon>Mortierellomycetes</taxon>
        <taxon>Mortierellales</taxon>
        <taxon>Mortierellaceae</taxon>
        <taxon>Lunasporangiospora</taxon>
    </lineage>
</organism>
<proteinExistence type="predicted"/>
<name>A0A9P6FKZ6_9FUNG</name>
<evidence type="ECO:0000313" key="2">
    <source>
        <dbReference type="EMBL" id="KAF9569965.1"/>
    </source>
</evidence>
<feature type="region of interest" description="Disordered" evidence="1">
    <location>
        <begin position="99"/>
        <end position="120"/>
    </location>
</feature>
<accession>A0A9P6FKZ6</accession>
<dbReference type="EMBL" id="JAABOA010006170">
    <property type="protein sequence ID" value="KAF9569965.1"/>
    <property type="molecule type" value="Genomic_DNA"/>
</dbReference>
<evidence type="ECO:0000313" key="3">
    <source>
        <dbReference type="Proteomes" id="UP000780801"/>
    </source>
</evidence>